<proteinExistence type="predicted"/>
<dbReference type="AlphaFoldDB" id="A0A249PJS2"/>
<organism evidence="1 2">
    <name type="scientific">Sinorhizobium sojae CCBAU 05684</name>
    <dbReference type="NCBI Taxonomy" id="716928"/>
    <lineage>
        <taxon>Bacteria</taxon>
        <taxon>Pseudomonadati</taxon>
        <taxon>Pseudomonadota</taxon>
        <taxon>Alphaproteobacteria</taxon>
        <taxon>Hyphomicrobiales</taxon>
        <taxon>Rhizobiaceae</taxon>
        <taxon>Sinorhizobium/Ensifer group</taxon>
        <taxon>Sinorhizobium</taxon>
    </lineage>
</organism>
<protein>
    <submittedName>
        <fullName evidence="1">Uncharacterized protein</fullName>
    </submittedName>
</protein>
<accession>A0A249PJS2</accession>
<dbReference type="KEGG" id="esj:SJ05684_b45870"/>
<sequence>MSECHVSRPARHYQAAMHALFDPHQSPAQAAPGRMKFSP</sequence>
<name>A0A249PJS2_9HYPH</name>
<keyword evidence="1" id="KW-0614">Plasmid</keyword>
<dbReference type="Proteomes" id="UP000217211">
    <property type="component" value="Plasmid pSJ05684b"/>
</dbReference>
<reference evidence="1 2" key="1">
    <citation type="submission" date="2017-08" db="EMBL/GenBank/DDBJ databases">
        <title>Multipartite genome sequences of Sinorhizobium species nodulating soybeans.</title>
        <authorList>
            <person name="Tian C.F."/>
        </authorList>
    </citation>
    <scope>NUCLEOTIDE SEQUENCE [LARGE SCALE GENOMIC DNA]</scope>
    <source>
        <strain evidence="1 2">CCBAU 05684</strain>
        <plasmid evidence="2">psj05684b</plasmid>
    </source>
</reference>
<keyword evidence="2" id="KW-1185">Reference proteome</keyword>
<dbReference type="EMBL" id="CP023068">
    <property type="protein sequence ID" value="ASY65569.1"/>
    <property type="molecule type" value="Genomic_DNA"/>
</dbReference>
<geneLocation type="plasmid" evidence="2">
    <name>psj05684b</name>
</geneLocation>
<gene>
    <name evidence="1" type="ORF">SJ05684_b45870</name>
</gene>
<evidence type="ECO:0000313" key="1">
    <source>
        <dbReference type="EMBL" id="ASY65569.1"/>
    </source>
</evidence>
<evidence type="ECO:0000313" key="2">
    <source>
        <dbReference type="Proteomes" id="UP000217211"/>
    </source>
</evidence>